<evidence type="ECO:0008006" key="6">
    <source>
        <dbReference type="Google" id="ProtNLM"/>
    </source>
</evidence>
<dbReference type="AlphaFoldDB" id="A0A382LAQ2"/>
<dbReference type="PANTHER" id="PTHR11088">
    <property type="entry name" value="TRNA DIMETHYLALLYLTRANSFERASE"/>
    <property type="match status" value="1"/>
</dbReference>
<dbReference type="GO" id="GO:0006400">
    <property type="term" value="P:tRNA modification"/>
    <property type="evidence" value="ECO:0007669"/>
    <property type="project" value="TreeGrafter"/>
</dbReference>
<reference evidence="5" key="1">
    <citation type="submission" date="2018-05" db="EMBL/GenBank/DDBJ databases">
        <authorList>
            <person name="Lanie J.A."/>
            <person name="Ng W.-L."/>
            <person name="Kazmierczak K.M."/>
            <person name="Andrzejewski T.M."/>
            <person name="Davidsen T.M."/>
            <person name="Wayne K.J."/>
            <person name="Tettelin H."/>
            <person name="Glass J.I."/>
            <person name="Rusch D."/>
            <person name="Podicherti R."/>
            <person name="Tsui H.-C.T."/>
            <person name="Winkler M.E."/>
        </authorList>
    </citation>
    <scope>NUCLEOTIDE SEQUENCE</scope>
</reference>
<keyword evidence="2" id="KW-0808">Transferase</keyword>
<evidence type="ECO:0000256" key="4">
    <source>
        <dbReference type="ARBA" id="ARBA00022840"/>
    </source>
</evidence>
<evidence type="ECO:0000313" key="5">
    <source>
        <dbReference type="EMBL" id="SVC33113.1"/>
    </source>
</evidence>
<comment type="similarity">
    <text evidence="1">Belongs to the IPP transferase family.</text>
</comment>
<accession>A0A382LAQ2</accession>
<protein>
    <recommendedName>
        <fullName evidence="6">tRNA (Adenosine(37)-N6)-dimethylallyltransferase MiaA</fullName>
    </recommendedName>
</protein>
<dbReference type="EMBL" id="UINC01085499">
    <property type="protein sequence ID" value="SVC33113.1"/>
    <property type="molecule type" value="Genomic_DNA"/>
</dbReference>
<dbReference type="GO" id="GO:0005524">
    <property type="term" value="F:ATP binding"/>
    <property type="evidence" value="ECO:0007669"/>
    <property type="project" value="UniProtKB-KW"/>
</dbReference>
<sequence>MSQTLHLITGPTAIGKSSLAIRLAQKINGVIINADSMQVYSNLKILTARPSKTDNEKIKHELYGYVDGSKRYNVAKWCHDILKIINENN</sequence>
<dbReference type="Pfam" id="PF01715">
    <property type="entry name" value="IPPT"/>
    <property type="match status" value="1"/>
</dbReference>
<dbReference type="InterPro" id="IPR027417">
    <property type="entry name" value="P-loop_NTPase"/>
</dbReference>
<gene>
    <name evidence="5" type="ORF">METZ01_LOCUS285967</name>
</gene>
<dbReference type="Gene3D" id="3.40.50.300">
    <property type="entry name" value="P-loop containing nucleotide triphosphate hydrolases"/>
    <property type="match status" value="1"/>
</dbReference>
<dbReference type="SUPFAM" id="SSF52540">
    <property type="entry name" value="P-loop containing nucleoside triphosphate hydrolases"/>
    <property type="match status" value="1"/>
</dbReference>
<keyword evidence="4" id="KW-0067">ATP-binding</keyword>
<keyword evidence="3" id="KW-0547">Nucleotide-binding</keyword>
<evidence type="ECO:0000256" key="1">
    <source>
        <dbReference type="ARBA" id="ARBA00005842"/>
    </source>
</evidence>
<feature type="non-terminal residue" evidence="5">
    <location>
        <position position="89"/>
    </location>
</feature>
<evidence type="ECO:0000256" key="3">
    <source>
        <dbReference type="ARBA" id="ARBA00022741"/>
    </source>
</evidence>
<organism evidence="5">
    <name type="scientific">marine metagenome</name>
    <dbReference type="NCBI Taxonomy" id="408172"/>
    <lineage>
        <taxon>unclassified sequences</taxon>
        <taxon>metagenomes</taxon>
        <taxon>ecological metagenomes</taxon>
    </lineage>
</organism>
<dbReference type="GO" id="GO:0052381">
    <property type="term" value="F:tRNA dimethylallyltransferase activity"/>
    <property type="evidence" value="ECO:0007669"/>
    <property type="project" value="TreeGrafter"/>
</dbReference>
<dbReference type="PANTHER" id="PTHR11088:SF60">
    <property type="entry name" value="TRNA DIMETHYLALLYLTRANSFERASE"/>
    <property type="match status" value="1"/>
</dbReference>
<dbReference type="InterPro" id="IPR039657">
    <property type="entry name" value="Dimethylallyltransferase"/>
</dbReference>
<name>A0A382LAQ2_9ZZZZ</name>
<proteinExistence type="inferred from homology"/>
<evidence type="ECO:0000256" key="2">
    <source>
        <dbReference type="ARBA" id="ARBA00022679"/>
    </source>
</evidence>